<name>V6LTM0_9EUKA</name>
<dbReference type="EMBL" id="KI546103">
    <property type="protein sequence ID" value="EST44876.1"/>
    <property type="molecule type" value="Genomic_DNA"/>
</dbReference>
<proteinExistence type="predicted"/>
<dbReference type="EMBL" id="KI546051">
    <property type="protein sequence ID" value="EST47041.1"/>
    <property type="molecule type" value="Genomic_DNA"/>
</dbReference>
<reference evidence="2" key="1">
    <citation type="journal article" date="2014" name="PLoS Genet.">
        <title>The Genome of Spironucleus salmonicida Highlights a Fish Pathogen Adapted to Fluctuating Environments.</title>
        <authorList>
            <person name="Xu F."/>
            <person name="Jerlstrom-Hultqvist J."/>
            <person name="Einarsson E."/>
            <person name="Astvaldsson A."/>
            <person name="Svard S.G."/>
            <person name="Andersson J.O."/>
        </authorList>
    </citation>
    <scope>NUCLEOTIDE SEQUENCE</scope>
</reference>
<gene>
    <name evidence="2" type="ORF">SS50377_12906</name>
    <name evidence="1" type="ORF">SS50377_15215</name>
</gene>
<evidence type="ECO:0000313" key="2">
    <source>
        <dbReference type="EMBL" id="EST47041.1"/>
    </source>
</evidence>
<protein>
    <submittedName>
        <fullName evidence="2">Uncharacterized protein</fullName>
    </submittedName>
</protein>
<sequence>MGFELSETHTRSVQKAAQHYHPYPICLNICFQKTWNFPNISTTRWKLHPACASTGAIQQLEVVQQCGHLKLVHYQPRQLLCC</sequence>
<organism evidence="2">
    <name type="scientific">Spironucleus salmonicida</name>
    <dbReference type="NCBI Taxonomy" id="348837"/>
    <lineage>
        <taxon>Eukaryota</taxon>
        <taxon>Metamonada</taxon>
        <taxon>Diplomonadida</taxon>
        <taxon>Hexamitidae</taxon>
        <taxon>Hexamitinae</taxon>
        <taxon>Spironucleus</taxon>
    </lineage>
</organism>
<dbReference type="AlphaFoldDB" id="V6LTM0"/>
<evidence type="ECO:0000313" key="1">
    <source>
        <dbReference type="EMBL" id="EST44876.1"/>
    </source>
</evidence>
<accession>V6LTM0</accession>